<name>A0A5C3LQ81_9AGAR</name>
<evidence type="ECO:0000256" key="3">
    <source>
        <dbReference type="ARBA" id="ARBA00022512"/>
    </source>
</evidence>
<dbReference type="Proteomes" id="UP000308652">
    <property type="component" value="Unassembled WGS sequence"/>
</dbReference>
<evidence type="ECO:0000256" key="2">
    <source>
        <dbReference type="ARBA" id="ARBA00010446"/>
    </source>
</evidence>
<evidence type="ECO:0000256" key="4">
    <source>
        <dbReference type="ARBA" id="ARBA00022525"/>
    </source>
</evidence>
<dbReference type="AlphaFoldDB" id="A0A5C3LQ81"/>
<evidence type="ECO:0000256" key="1">
    <source>
        <dbReference type="ARBA" id="ARBA00004191"/>
    </source>
</evidence>
<protein>
    <recommendedName>
        <fullName evidence="6">Hydrophobin</fullName>
    </recommendedName>
</protein>
<dbReference type="EMBL" id="ML213623">
    <property type="protein sequence ID" value="TFK35244.1"/>
    <property type="molecule type" value="Genomic_DNA"/>
</dbReference>
<proteinExistence type="inferred from homology"/>
<comment type="subcellular location">
    <subcellularLocation>
        <location evidence="1 6">Secreted</location>
        <location evidence="1 6">Cell wall</location>
    </subcellularLocation>
</comment>
<feature type="chain" id="PRO_5023034772" description="Hydrophobin" evidence="6">
    <location>
        <begin position="20"/>
        <end position="113"/>
    </location>
</feature>
<reference evidence="7 8" key="1">
    <citation type="journal article" date="2019" name="Nat. Ecol. Evol.">
        <title>Megaphylogeny resolves global patterns of mushroom evolution.</title>
        <authorList>
            <person name="Varga T."/>
            <person name="Krizsan K."/>
            <person name="Foldi C."/>
            <person name="Dima B."/>
            <person name="Sanchez-Garcia M."/>
            <person name="Sanchez-Ramirez S."/>
            <person name="Szollosi G.J."/>
            <person name="Szarkandi J.G."/>
            <person name="Papp V."/>
            <person name="Albert L."/>
            <person name="Andreopoulos W."/>
            <person name="Angelini C."/>
            <person name="Antonin V."/>
            <person name="Barry K.W."/>
            <person name="Bougher N.L."/>
            <person name="Buchanan P."/>
            <person name="Buyck B."/>
            <person name="Bense V."/>
            <person name="Catcheside P."/>
            <person name="Chovatia M."/>
            <person name="Cooper J."/>
            <person name="Damon W."/>
            <person name="Desjardin D."/>
            <person name="Finy P."/>
            <person name="Geml J."/>
            <person name="Haridas S."/>
            <person name="Hughes K."/>
            <person name="Justo A."/>
            <person name="Karasinski D."/>
            <person name="Kautmanova I."/>
            <person name="Kiss B."/>
            <person name="Kocsube S."/>
            <person name="Kotiranta H."/>
            <person name="LaButti K.M."/>
            <person name="Lechner B.E."/>
            <person name="Liimatainen K."/>
            <person name="Lipzen A."/>
            <person name="Lukacs Z."/>
            <person name="Mihaltcheva S."/>
            <person name="Morgado L.N."/>
            <person name="Niskanen T."/>
            <person name="Noordeloos M.E."/>
            <person name="Ohm R.A."/>
            <person name="Ortiz-Santana B."/>
            <person name="Ovrebo C."/>
            <person name="Racz N."/>
            <person name="Riley R."/>
            <person name="Savchenko A."/>
            <person name="Shiryaev A."/>
            <person name="Soop K."/>
            <person name="Spirin V."/>
            <person name="Szebenyi C."/>
            <person name="Tomsovsky M."/>
            <person name="Tulloss R.E."/>
            <person name="Uehling J."/>
            <person name="Grigoriev I.V."/>
            <person name="Vagvolgyi C."/>
            <person name="Papp T."/>
            <person name="Martin F.M."/>
            <person name="Miettinen O."/>
            <person name="Hibbett D.S."/>
            <person name="Nagy L.G."/>
        </authorList>
    </citation>
    <scope>NUCLEOTIDE SEQUENCE [LARGE SCALE GENOMIC DNA]</scope>
    <source>
        <strain evidence="7 8">CBS 166.37</strain>
    </source>
</reference>
<dbReference type="SMART" id="SM00075">
    <property type="entry name" value="HYDRO"/>
    <property type="match status" value="1"/>
</dbReference>
<comment type="similarity">
    <text evidence="2 6">Belongs to the fungal hydrophobin family.</text>
</comment>
<dbReference type="OrthoDB" id="4225815at2759"/>
<dbReference type="STRING" id="68775.A0A5C3LQ81"/>
<gene>
    <name evidence="7" type="ORF">BDQ12DRAFT_688448</name>
</gene>
<organism evidence="7 8">
    <name type="scientific">Crucibulum laeve</name>
    <dbReference type="NCBI Taxonomy" id="68775"/>
    <lineage>
        <taxon>Eukaryota</taxon>
        <taxon>Fungi</taxon>
        <taxon>Dikarya</taxon>
        <taxon>Basidiomycota</taxon>
        <taxon>Agaricomycotina</taxon>
        <taxon>Agaricomycetes</taxon>
        <taxon>Agaricomycetidae</taxon>
        <taxon>Agaricales</taxon>
        <taxon>Agaricineae</taxon>
        <taxon>Nidulariaceae</taxon>
        <taxon>Crucibulum</taxon>
    </lineage>
</organism>
<evidence type="ECO:0000256" key="6">
    <source>
        <dbReference type="RuleBase" id="RU365009"/>
    </source>
</evidence>
<accession>A0A5C3LQ81</accession>
<evidence type="ECO:0000313" key="7">
    <source>
        <dbReference type="EMBL" id="TFK35244.1"/>
    </source>
</evidence>
<keyword evidence="8" id="KW-1185">Reference proteome</keyword>
<keyword evidence="3 6" id="KW-0134">Cell wall</keyword>
<keyword evidence="5 6" id="KW-1015">Disulfide bond</keyword>
<dbReference type="CDD" id="cd23507">
    <property type="entry name" value="hydrophobin_I"/>
    <property type="match status" value="1"/>
</dbReference>
<feature type="signal peptide" evidence="6">
    <location>
        <begin position="1"/>
        <end position="19"/>
    </location>
</feature>
<evidence type="ECO:0000256" key="5">
    <source>
        <dbReference type="ARBA" id="ARBA00023157"/>
    </source>
</evidence>
<dbReference type="Pfam" id="PF01185">
    <property type="entry name" value="Hydrophobin"/>
    <property type="match status" value="1"/>
</dbReference>
<dbReference type="GO" id="GO:0005199">
    <property type="term" value="F:structural constituent of cell wall"/>
    <property type="evidence" value="ECO:0007669"/>
    <property type="project" value="InterPro"/>
</dbReference>
<dbReference type="GO" id="GO:0009277">
    <property type="term" value="C:fungal-type cell wall"/>
    <property type="evidence" value="ECO:0007669"/>
    <property type="project" value="InterPro"/>
</dbReference>
<keyword evidence="4 6" id="KW-0964">Secreted</keyword>
<evidence type="ECO:0000313" key="8">
    <source>
        <dbReference type="Proteomes" id="UP000308652"/>
    </source>
</evidence>
<keyword evidence="6" id="KW-0732">Signal</keyword>
<dbReference type="InterPro" id="IPR001338">
    <property type="entry name" value="Class_I_Hydrophobin"/>
</dbReference>
<sequence>MQFKLATLATVALATLATATPVRRTGIPASQCTTGPVQCCNSVQPASSTAVTTLFGLLGIVLQNLNVDVGLTCDPISVIGIGSNSCNAQAVCCENNSFHGLVAIGCTPVDLSL</sequence>